<dbReference type="RefSeq" id="WP_060563844.1">
    <property type="nucleotide sequence ID" value="NZ_BJNI01000062.1"/>
</dbReference>
<sequence>MTEFIEWKTHPKQEGFHGFLGEERICAVIPWTEKKDRWPWQLQVLNPALLVSEDVVAARTSDEAKHLAEQGVARFLQLDEIIPSYRNREVEQDRRQWLTETGWFDPIESRRSLTPQAASGRLFHARESCRRLRRAAAALRSTWISASPVTATERTCKRCSSTARRSVSIRSAF</sequence>
<reference evidence="1 2" key="1">
    <citation type="journal article" date="2013" name="Genome Biol.">
        <title>Comparative genomics of the core and accessory genomes of 48 Sinorhizobium strains comprising five genospecies.</title>
        <authorList>
            <person name="Sugawara M."/>
            <person name="Epstein B."/>
            <person name="Badgley B.D."/>
            <person name="Unno T."/>
            <person name="Xu L."/>
            <person name="Reese J."/>
            <person name="Gyaneshwar P."/>
            <person name="Denny R."/>
            <person name="Mudge J."/>
            <person name="Bharti A.K."/>
            <person name="Farmer A.D."/>
            <person name="May G.D."/>
            <person name="Woodward J.E."/>
            <person name="Medigue C."/>
            <person name="Vallenet D."/>
            <person name="Lajus A."/>
            <person name="Rouy Z."/>
            <person name="Martinez-Vaz B."/>
            <person name="Tiffin P."/>
            <person name="Young N.D."/>
            <person name="Sadowsky M.J."/>
        </authorList>
    </citation>
    <scope>NUCLEOTIDE SEQUENCE [LARGE SCALE GENOMIC DNA]</scope>
    <source>
        <strain evidence="1 2">USDA205</strain>
    </source>
</reference>
<name>A0A844A2N7_RHIFR</name>
<dbReference type="Proteomes" id="UP000466694">
    <property type="component" value="Unassembled WGS sequence"/>
</dbReference>
<organism evidence="1 2">
    <name type="scientific">Rhizobium fredii</name>
    <name type="common">Sinorhizobium fredii</name>
    <dbReference type="NCBI Taxonomy" id="380"/>
    <lineage>
        <taxon>Bacteria</taxon>
        <taxon>Pseudomonadati</taxon>
        <taxon>Pseudomonadota</taxon>
        <taxon>Alphaproteobacteria</taxon>
        <taxon>Hyphomicrobiales</taxon>
        <taxon>Rhizobiaceae</taxon>
        <taxon>Sinorhizobium/Ensifer group</taxon>
        <taxon>Sinorhizobium</taxon>
    </lineage>
</organism>
<evidence type="ECO:0000313" key="2">
    <source>
        <dbReference type="Proteomes" id="UP000466694"/>
    </source>
</evidence>
<accession>A0A844A2N7</accession>
<proteinExistence type="predicted"/>
<dbReference type="EMBL" id="WISZ01000004">
    <property type="protein sequence ID" value="MQX06777.1"/>
    <property type="molecule type" value="Genomic_DNA"/>
</dbReference>
<protein>
    <submittedName>
        <fullName evidence="1">Uncharacterized protein</fullName>
    </submittedName>
</protein>
<evidence type="ECO:0000313" key="1">
    <source>
        <dbReference type="EMBL" id="MQX06777.1"/>
    </source>
</evidence>
<dbReference type="AlphaFoldDB" id="A0A844A2N7"/>
<gene>
    <name evidence="1" type="ORF">GHK48_00095</name>
</gene>
<comment type="caution">
    <text evidence="1">The sequence shown here is derived from an EMBL/GenBank/DDBJ whole genome shotgun (WGS) entry which is preliminary data.</text>
</comment>